<dbReference type="InterPro" id="IPR038522">
    <property type="entry name" value="T4/T6SS_DotU_sf"/>
</dbReference>
<dbReference type="Gene3D" id="1.25.40.590">
    <property type="entry name" value="Type IV / VI secretion system, DotU"/>
    <property type="match status" value="1"/>
</dbReference>
<evidence type="ECO:0000313" key="5">
    <source>
        <dbReference type="Proteomes" id="UP000777784"/>
    </source>
</evidence>
<evidence type="ECO:0000259" key="3">
    <source>
        <dbReference type="Pfam" id="PF09850"/>
    </source>
</evidence>
<feature type="region of interest" description="Disordered" evidence="1">
    <location>
        <begin position="1"/>
        <end position="29"/>
    </location>
</feature>
<sequence>MGLGHLFNRSRKTPEAGFGAGGDPSRPSAALATTRTLSTLSSDLFSFIVTLRTRTDLGEPGDIRNRILDQLGRFEKEGKEAGYSTQQVDEARFAIVALLDEAILNSQWPGKNVWRSTKLQSQLFGINIAGEEFFKRLDRLRMNPGENRPALEVYHDALVLGFSGRYVLSGPEKRDALLLELARELTGDNIFMVEKLSPHWKRPDDFPEVVGEGFPIWATALLFIPAMALLIIVFGLVARIAGSHAADEIRSLLATIGF</sequence>
<accession>A0A948RYB2</accession>
<dbReference type="Proteomes" id="UP000777784">
    <property type="component" value="Unassembled WGS sequence"/>
</dbReference>
<dbReference type="NCBIfam" id="TIGR03349">
    <property type="entry name" value="IV_VI_DotU"/>
    <property type="match status" value="1"/>
</dbReference>
<protein>
    <submittedName>
        <fullName evidence="4">DotU family type IV/VI secretion system protein</fullName>
    </submittedName>
</protein>
<keyword evidence="2" id="KW-0812">Transmembrane</keyword>
<dbReference type="PANTHER" id="PTHR38033">
    <property type="entry name" value="MEMBRANE PROTEIN-RELATED"/>
    <property type="match status" value="1"/>
</dbReference>
<feature type="transmembrane region" description="Helical" evidence="2">
    <location>
        <begin position="216"/>
        <end position="241"/>
    </location>
</feature>
<dbReference type="Pfam" id="PF09850">
    <property type="entry name" value="DotU"/>
    <property type="match status" value="1"/>
</dbReference>
<dbReference type="InterPro" id="IPR017732">
    <property type="entry name" value="T4/T6SS_DotU"/>
</dbReference>
<gene>
    <name evidence="4" type="ORF">KJ970_14890</name>
</gene>
<dbReference type="AlphaFoldDB" id="A0A948RYB2"/>
<dbReference type="PANTHER" id="PTHR38033:SF1">
    <property type="entry name" value="DOTU FAMILY TYPE IV_VI SECRETION SYSTEM PROTEIN"/>
    <property type="match status" value="1"/>
</dbReference>
<evidence type="ECO:0000256" key="1">
    <source>
        <dbReference type="SAM" id="MobiDB-lite"/>
    </source>
</evidence>
<reference evidence="4" key="1">
    <citation type="submission" date="2021-05" db="EMBL/GenBank/DDBJ databases">
        <title>Energy efficiency and biological interactions define the core microbiome of deep oligotrophic groundwater.</title>
        <authorList>
            <person name="Mehrshad M."/>
            <person name="Lopez-Fernandez M."/>
            <person name="Bell E."/>
            <person name="Bernier-Latmani R."/>
            <person name="Bertilsson S."/>
            <person name="Dopson M."/>
        </authorList>
    </citation>
    <scope>NUCLEOTIDE SEQUENCE</scope>
    <source>
        <strain evidence="4">Modern_marine.mb.64</strain>
    </source>
</reference>
<proteinExistence type="predicted"/>
<feature type="domain" description="Type IV / VI secretion system DotU" evidence="3">
    <location>
        <begin position="37"/>
        <end position="235"/>
    </location>
</feature>
<comment type="caution">
    <text evidence="4">The sequence shown here is derived from an EMBL/GenBank/DDBJ whole genome shotgun (WGS) entry which is preliminary data.</text>
</comment>
<keyword evidence="2" id="KW-0472">Membrane</keyword>
<organism evidence="4 5">
    <name type="scientific">Eiseniibacteriota bacterium</name>
    <dbReference type="NCBI Taxonomy" id="2212470"/>
    <lineage>
        <taxon>Bacteria</taxon>
        <taxon>Candidatus Eiseniibacteriota</taxon>
    </lineage>
</organism>
<name>A0A948RYB2_UNCEI</name>
<evidence type="ECO:0000313" key="4">
    <source>
        <dbReference type="EMBL" id="MBU2692206.1"/>
    </source>
</evidence>
<dbReference type="EMBL" id="JAHJDP010000087">
    <property type="protein sequence ID" value="MBU2692206.1"/>
    <property type="molecule type" value="Genomic_DNA"/>
</dbReference>
<evidence type="ECO:0000256" key="2">
    <source>
        <dbReference type="SAM" id="Phobius"/>
    </source>
</evidence>
<keyword evidence="2" id="KW-1133">Transmembrane helix</keyword>